<evidence type="ECO:0000313" key="3">
    <source>
        <dbReference type="Proteomes" id="UP000789901"/>
    </source>
</evidence>
<accession>A0ABN7UPP0</accession>
<comment type="caution">
    <text evidence="2">The sequence shown here is derived from an EMBL/GenBank/DDBJ whole genome shotgun (WGS) entry which is preliminary data.</text>
</comment>
<keyword evidence="3" id="KW-1185">Reference proteome</keyword>
<feature type="compositionally biased region" description="Basic and acidic residues" evidence="1">
    <location>
        <begin position="42"/>
        <end position="51"/>
    </location>
</feature>
<evidence type="ECO:0000256" key="1">
    <source>
        <dbReference type="SAM" id="MobiDB-lite"/>
    </source>
</evidence>
<evidence type="ECO:0000313" key="2">
    <source>
        <dbReference type="EMBL" id="CAG8637907.1"/>
    </source>
</evidence>
<sequence length="51" mass="5765">MKLKYKKSNKRLNTVISAAFSSSSQERFDAMASSSQSQSVDYEDKNRVNDS</sequence>
<dbReference type="EMBL" id="CAJVQB010004512">
    <property type="protein sequence ID" value="CAG8637907.1"/>
    <property type="molecule type" value="Genomic_DNA"/>
</dbReference>
<gene>
    <name evidence="2" type="ORF">GMARGA_LOCUS8682</name>
</gene>
<dbReference type="Proteomes" id="UP000789901">
    <property type="component" value="Unassembled WGS sequence"/>
</dbReference>
<protein>
    <submittedName>
        <fullName evidence="2">42861_t:CDS:1</fullName>
    </submittedName>
</protein>
<organism evidence="2 3">
    <name type="scientific">Gigaspora margarita</name>
    <dbReference type="NCBI Taxonomy" id="4874"/>
    <lineage>
        <taxon>Eukaryota</taxon>
        <taxon>Fungi</taxon>
        <taxon>Fungi incertae sedis</taxon>
        <taxon>Mucoromycota</taxon>
        <taxon>Glomeromycotina</taxon>
        <taxon>Glomeromycetes</taxon>
        <taxon>Diversisporales</taxon>
        <taxon>Gigasporaceae</taxon>
        <taxon>Gigaspora</taxon>
    </lineage>
</organism>
<name>A0ABN7UPP0_GIGMA</name>
<proteinExistence type="predicted"/>
<feature type="region of interest" description="Disordered" evidence="1">
    <location>
        <begin position="30"/>
        <end position="51"/>
    </location>
</feature>
<reference evidence="2 3" key="1">
    <citation type="submission" date="2021-06" db="EMBL/GenBank/DDBJ databases">
        <authorList>
            <person name="Kallberg Y."/>
            <person name="Tangrot J."/>
            <person name="Rosling A."/>
        </authorList>
    </citation>
    <scope>NUCLEOTIDE SEQUENCE [LARGE SCALE GENOMIC DNA]</scope>
    <source>
        <strain evidence="2 3">120-4 pot B 10/14</strain>
    </source>
</reference>